<dbReference type="InterPro" id="IPR006016">
    <property type="entry name" value="UspA"/>
</dbReference>
<dbReference type="EMBL" id="APGJ01000004">
    <property type="protein sequence ID" value="EYD72780.1"/>
    <property type="molecule type" value="Genomic_DNA"/>
</dbReference>
<dbReference type="InterPro" id="IPR014729">
    <property type="entry name" value="Rossmann-like_a/b/a_fold"/>
</dbReference>
<proteinExistence type="predicted"/>
<dbReference type="STRING" id="1122180.Lokhon_01585"/>
<dbReference type="CDD" id="cd00293">
    <property type="entry name" value="USP-like"/>
    <property type="match status" value="1"/>
</dbReference>
<dbReference type="Proteomes" id="UP000025047">
    <property type="component" value="Unassembled WGS sequence"/>
</dbReference>
<evidence type="ECO:0000313" key="3">
    <source>
        <dbReference type="Proteomes" id="UP000025047"/>
    </source>
</evidence>
<organism evidence="2 3">
    <name type="scientific">Limimaricola hongkongensis DSM 17492</name>
    <dbReference type="NCBI Taxonomy" id="1122180"/>
    <lineage>
        <taxon>Bacteria</taxon>
        <taxon>Pseudomonadati</taxon>
        <taxon>Pseudomonadota</taxon>
        <taxon>Alphaproteobacteria</taxon>
        <taxon>Rhodobacterales</taxon>
        <taxon>Paracoccaceae</taxon>
        <taxon>Limimaricola</taxon>
    </lineage>
</organism>
<sequence>MFKKIVVPVDLRHLDQQERALAVSADAARHYGAGVTYVAATPSAPSSVARSPEAFADKLRDFAAARAAQGGFDADAHMFIVNDLTGDLDHYLAEEIAKLDPDLVIMASHRPGAGDYFWPSHGGRVATHVPASVLLVREDVGLSG</sequence>
<dbReference type="eggNOG" id="COG0589">
    <property type="taxonomic scope" value="Bacteria"/>
</dbReference>
<name>A0A017HEN7_9RHOB</name>
<dbReference type="AlphaFoldDB" id="A0A017HEN7"/>
<dbReference type="HOGENOM" id="CLU_049301_12_2_5"/>
<dbReference type="Gene3D" id="3.40.50.620">
    <property type="entry name" value="HUPs"/>
    <property type="match status" value="1"/>
</dbReference>
<dbReference type="PATRIC" id="fig|1122180.6.peg.1562"/>
<comment type="caution">
    <text evidence="2">The sequence shown here is derived from an EMBL/GenBank/DDBJ whole genome shotgun (WGS) entry which is preliminary data.</text>
</comment>
<dbReference type="Pfam" id="PF00582">
    <property type="entry name" value="Usp"/>
    <property type="match status" value="1"/>
</dbReference>
<dbReference type="SUPFAM" id="SSF52402">
    <property type="entry name" value="Adenine nucleotide alpha hydrolases-like"/>
    <property type="match status" value="1"/>
</dbReference>
<reference evidence="2 3" key="1">
    <citation type="submission" date="2013-03" db="EMBL/GenBank/DDBJ databases">
        <authorList>
            <person name="Fiebig A."/>
            <person name="Goeker M."/>
            <person name="Klenk H.-P.P."/>
        </authorList>
    </citation>
    <scope>NUCLEOTIDE SEQUENCE [LARGE SCALE GENOMIC DNA]</scope>
    <source>
        <strain evidence="2 3">DSM 17492</strain>
    </source>
</reference>
<dbReference type="RefSeq" id="WP_017929061.1">
    <property type="nucleotide sequence ID" value="NZ_KB822999.1"/>
</dbReference>
<keyword evidence="3" id="KW-1185">Reference proteome</keyword>
<feature type="domain" description="UspA" evidence="1">
    <location>
        <begin position="1"/>
        <end position="137"/>
    </location>
</feature>
<evidence type="ECO:0000259" key="1">
    <source>
        <dbReference type="Pfam" id="PF00582"/>
    </source>
</evidence>
<accession>A0A017HEN7</accession>
<protein>
    <submittedName>
        <fullName evidence="2">Universal stress protein (Usp)</fullName>
    </submittedName>
</protein>
<gene>
    <name evidence="2" type="ORF">Lokhon_01585</name>
</gene>
<evidence type="ECO:0000313" key="2">
    <source>
        <dbReference type="EMBL" id="EYD72780.1"/>
    </source>
</evidence>